<dbReference type="PANTHER" id="PTHR43188">
    <property type="entry name" value="ACYL-COENZYME A OXIDASE"/>
    <property type="match status" value="1"/>
</dbReference>
<evidence type="ECO:0000259" key="9">
    <source>
        <dbReference type="Pfam" id="PF02771"/>
    </source>
</evidence>
<dbReference type="AlphaFoldDB" id="A0A7W3P788"/>
<feature type="region of interest" description="Disordered" evidence="6">
    <location>
        <begin position="1"/>
        <end position="31"/>
    </location>
</feature>
<dbReference type="EC" id="1.3.8.6" evidence="10"/>
<protein>
    <submittedName>
        <fullName evidence="10">Glutaryl-CoA dehydrogenase</fullName>
        <ecNumber evidence="10">1.3.8.6</ecNumber>
    </submittedName>
</protein>
<accession>A0A7W3P788</accession>
<dbReference type="InterPro" id="IPR037069">
    <property type="entry name" value="AcylCoA_DH/ox_N_sf"/>
</dbReference>
<dbReference type="InterPro" id="IPR009075">
    <property type="entry name" value="AcylCo_DH/oxidase_C"/>
</dbReference>
<dbReference type="PROSITE" id="PS00073">
    <property type="entry name" value="ACYL_COA_DH_2"/>
    <property type="match status" value="1"/>
</dbReference>
<proteinExistence type="inferred from homology"/>
<keyword evidence="11" id="KW-1185">Reference proteome</keyword>
<dbReference type="EMBL" id="JACGWT010000006">
    <property type="protein sequence ID" value="MBA8795764.1"/>
    <property type="molecule type" value="Genomic_DNA"/>
</dbReference>
<feature type="domain" description="Acyl-CoA dehydrogenase/oxidase C-terminal" evidence="7">
    <location>
        <begin position="272"/>
        <end position="413"/>
    </location>
</feature>
<evidence type="ECO:0000313" key="10">
    <source>
        <dbReference type="EMBL" id="MBA8795764.1"/>
    </source>
</evidence>
<dbReference type="Pfam" id="PF02770">
    <property type="entry name" value="Acyl-CoA_dh_M"/>
    <property type="match status" value="1"/>
</dbReference>
<dbReference type="PANTHER" id="PTHR43188:SF1">
    <property type="entry name" value="ACYL-COA DEHYDROGENASE"/>
    <property type="match status" value="1"/>
</dbReference>
<dbReference type="GO" id="GO:0006635">
    <property type="term" value="P:fatty acid beta-oxidation"/>
    <property type="evidence" value="ECO:0007669"/>
    <property type="project" value="InterPro"/>
</dbReference>
<sequence>MAEPSHPADQVRDPGTEPVFPNGDDLGRSRGTDLYAVDDLLSDEERATRDRVRAFCDDELIPVAGDLWERAELPWDLLKSYGRLGIVGGTVSGHGSAGLSPLADGMIIAELARGDGSFSTFHGVHSGLAMGTIGLLGSEEQRARWLPAMATLEKLGAFALTEPNHGSDVVALETRAERTGSGWRLTGEKRWIGNGSIADLVVVWARDDDGKVGAFVVEHPDGAEHPVPGYTARPITGKTAHRAVWQTQIRLDGVEVGADARLAGANSFSDTNRVLARTRQGVAWEAVGHAVAAYEAALTYALRREQFGKPLASFQLVQDKLSHMLVDITSAQQVCVRMSQLETGGRAELKHAALAKLHTAAAARRVCALARDVLGGNGILLDHHVARHHADVEAVFTYEGTDSVQSLIVGRAVTGISAFS</sequence>
<evidence type="ECO:0000256" key="3">
    <source>
        <dbReference type="ARBA" id="ARBA00022630"/>
    </source>
</evidence>
<dbReference type="InterPro" id="IPR045008">
    <property type="entry name" value="ACX4-like"/>
</dbReference>
<reference evidence="10 11" key="1">
    <citation type="submission" date="2020-07" db="EMBL/GenBank/DDBJ databases">
        <title>Sequencing the genomes of 1000 actinobacteria strains.</title>
        <authorList>
            <person name="Klenk H.-P."/>
        </authorList>
    </citation>
    <scope>NUCLEOTIDE SEQUENCE [LARGE SCALE GENOMIC DNA]</scope>
    <source>
        <strain evidence="10 11">DSM 100723</strain>
    </source>
</reference>
<evidence type="ECO:0000256" key="5">
    <source>
        <dbReference type="RuleBase" id="RU362125"/>
    </source>
</evidence>
<dbReference type="Pfam" id="PF02771">
    <property type="entry name" value="Acyl-CoA_dh_N"/>
    <property type="match status" value="1"/>
</dbReference>
<dbReference type="InterPro" id="IPR009100">
    <property type="entry name" value="AcylCoA_DH/oxidase_NM_dom_sf"/>
</dbReference>
<comment type="similarity">
    <text evidence="2 5">Belongs to the acyl-CoA dehydrogenase family.</text>
</comment>
<organism evidence="10 11">
    <name type="scientific">Microlunatus kandeliicorticis</name>
    <dbReference type="NCBI Taxonomy" id="1759536"/>
    <lineage>
        <taxon>Bacteria</taxon>
        <taxon>Bacillati</taxon>
        <taxon>Actinomycetota</taxon>
        <taxon>Actinomycetes</taxon>
        <taxon>Propionibacteriales</taxon>
        <taxon>Propionibacteriaceae</taxon>
        <taxon>Microlunatus</taxon>
    </lineage>
</organism>
<evidence type="ECO:0000256" key="4">
    <source>
        <dbReference type="ARBA" id="ARBA00022827"/>
    </source>
</evidence>
<keyword evidence="4 5" id="KW-0274">FAD</keyword>
<dbReference type="SUPFAM" id="SSF47203">
    <property type="entry name" value="Acyl-CoA dehydrogenase C-terminal domain-like"/>
    <property type="match status" value="1"/>
</dbReference>
<feature type="domain" description="Acyl-CoA dehydrogenase/oxidase N-terminal" evidence="9">
    <location>
        <begin position="42"/>
        <end position="152"/>
    </location>
</feature>
<evidence type="ECO:0000256" key="2">
    <source>
        <dbReference type="ARBA" id="ARBA00009347"/>
    </source>
</evidence>
<dbReference type="SUPFAM" id="SSF56645">
    <property type="entry name" value="Acyl-CoA dehydrogenase NM domain-like"/>
    <property type="match status" value="1"/>
</dbReference>
<keyword evidence="3 5" id="KW-0285">Flavoprotein</keyword>
<evidence type="ECO:0000313" key="11">
    <source>
        <dbReference type="Proteomes" id="UP000523079"/>
    </source>
</evidence>
<dbReference type="GO" id="GO:0050660">
    <property type="term" value="F:flavin adenine dinucleotide binding"/>
    <property type="evidence" value="ECO:0007669"/>
    <property type="project" value="InterPro"/>
</dbReference>
<dbReference type="InterPro" id="IPR013786">
    <property type="entry name" value="AcylCoA_DH/ox_N"/>
</dbReference>
<dbReference type="GO" id="GO:0004361">
    <property type="term" value="F:glutaryl-CoA dehydrogenase activity"/>
    <property type="evidence" value="ECO:0007669"/>
    <property type="project" value="UniProtKB-EC"/>
</dbReference>
<gene>
    <name evidence="10" type="ORF">FHX74_003405</name>
</gene>
<dbReference type="Gene3D" id="1.10.540.10">
    <property type="entry name" value="Acyl-CoA dehydrogenase/oxidase, N-terminal domain"/>
    <property type="match status" value="1"/>
</dbReference>
<dbReference type="InterPro" id="IPR046373">
    <property type="entry name" value="Acyl-CoA_Oxase/DH_mid-dom_sf"/>
</dbReference>
<dbReference type="Pfam" id="PF00441">
    <property type="entry name" value="Acyl-CoA_dh_1"/>
    <property type="match status" value="1"/>
</dbReference>
<dbReference type="InterPro" id="IPR006089">
    <property type="entry name" value="Acyl-CoA_DH_CS"/>
</dbReference>
<feature type="domain" description="Acyl-CoA oxidase/dehydrogenase middle" evidence="8">
    <location>
        <begin position="157"/>
        <end position="254"/>
    </location>
</feature>
<evidence type="ECO:0000256" key="6">
    <source>
        <dbReference type="SAM" id="MobiDB-lite"/>
    </source>
</evidence>
<evidence type="ECO:0000256" key="1">
    <source>
        <dbReference type="ARBA" id="ARBA00001974"/>
    </source>
</evidence>
<name>A0A7W3P788_9ACTN</name>
<dbReference type="Proteomes" id="UP000523079">
    <property type="component" value="Unassembled WGS sequence"/>
</dbReference>
<dbReference type="Gene3D" id="1.20.140.10">
    <property type="entry name" value="Butyryl-CoA Dehydrogenase, subunit A, domain 3"/>
    <property type="match status" value="1"/>
</dbReference>
<dbReference type="Gene3D" id="2.40.110.10">
    <property type="entry name" value="Butyryl-CoA Dehydrogenase, subunit A, domain 2"/>
    <property type="match status" value="1"/>
</dbReference>
<evidence type="ECO:0000259" key="8">
    <source>
        <dbReference type="Pfam" id="PF02770"/>
    </source>
</evidence>
<comment type="cofactor">
    <cofactor evidence="1 5">
        <name>FAD</name>
        <dbReference type="ChEBI" id="CHEBI:57692"/>
    </cofactor>
</comment>
<keyword evidence="5 10" id="KW-0560">Oxidoreductase</keyword>
<evidence type="ECO:0000259" key="7">
    <source>
        <dbReference type="Pfam" id="PF00441"/>
    </source>
</evidence>
<dbReference type="InterPro" id="IPR006091">
    <property type="entry name" value="Acyl-CoA_Oxase/DH_mid-dom"/>
</dbReference>
<dbReference type="RefSeq" id="WP_182561393.1">
    <property type="nucleotide sequence ID" value="NZ_JACGWT010000006.1"/>
</dbReference>
<comment type="caution">
    <text evidence="10">The sequence shown here is derived from an EMBL/GenBank/DDBJ whole genome shotgun (WGS) entry which is preliminary data.</text>
</comment>
<dbReference type="InterPro" id="IPR036250">
    <property type="entry name" value="AcylCo_DH-like_C"/>
</dbReference>